<dbReference type="GO" id="GO:0009360">
    <property type="term" value="C:DNA polymerase III complex"/>
    <property type="evidence" value="ECO:0007669"/>
    <property type="project" value="InterPro"/>
</dbReference>
<dbReference type="CDD" id="cd00009">
    <property type="entry name" value="AAA"/>
    <property type="match status" value="1"/>
</dbReference>
<dbReference type="Proteomes" id="UP000225722">
    <property type="component" value="Segment"/>
</dbReference>
<organism evidence="8 9">
    <name type="scientific">Nodularia phage vB_NpeS-2AV2</name>
    <dbReference type="NCBI Taxonomy" id="1777122"/>
    <lineage>
        <taxon>Viruses</taxon>
        <taxon>Duplodnaviria</taxon>
        <taxon>Heunggongvirae</taxon>
        <taxon>Uroviricota</taxon>
        <taxon>Caudoviricetes</taxon>
        <taxon>Ravarandavirus</taxon>
        <taxon>Ravarandavirus rv2AV2</taxon>
    </lineage>
</organism>
<dbReference type="Pfam" id="PF12169">
    <property type="entry name" value="DNA_pol3_gamma3"/>
    <property type="match status" value="1"/>
</dbReference>
<feature type="domain" description="AAA+ ATPase" evidence="7">
    <location>
        <begin position="34"/>
        <end position="176"/>
    </location>
</feature>
<protein>
    <recommendedName>
        <fullName evidence="1">DNA-directed DNA polymerase</fullName>
        <ecNumber evidence="1">2.7.7.7</ecNumber>
    </recommendedName>
</protein>
<dbReference type="SUPFAM" id="SSF52540">
    <property type="entry name" value="P-loop containing nucleoside triphosphate hydrolases"/>
    <property type="match status" value="1"/>
</dbReference>
<keyword evidence="3" id="KW-0548">Nucleotidyltransferase</keyword>
<dbReference type="InterPro" id="IPR012763">
    <property type="entry name" value="DNA_pol_III_sug/sutau_N"/>
</dbReference>
<keyword evidence="4" id="KW-0235">DNA replication</keyword>
<dbReference type="GO" id="GO:0005524">
    <property type="term" value="F:ATP binding"/>
    <property type="evidence" value="ECO:0007669"/>
    <property type="project" value="InterPro"/>
</dbReference>
<dbReference type="EMBL" id="KU230356">
    <property type="protein sequence ID" value="ALY07522.1"/>
    <property type="molecule type" value="Genomic_DNA"/>
</dbReference>
<dbReference type="SUPFAM" id="SSF48019">
    <property type="entry name" value="post-AAA+ oligomerization domain-like"/>
    <property type="match status" value="1"/>
</dbReference>
<dbReference type="Gene3D" id="3.40.50.300">
    <property type="entry name" value="P-loop containing nucleotide triphosphate hydrolases"/>
    <property type="match status" value="1"/>
</dbReference>
<evidence type="ECO:0000256" key="6">
    <source>
        <dbReference type="ARBA" id="ARBA00049244"/>
    </source>
</evidence>
<accession>A0A1L2BWV7</accession>
<dbReference type="Gene3D" id="1.20.272.10">
    <property type="match status" value="1"/>
</dbReference>
<proteinExistence type="predicted"/>
<keyword evidence="9" id="KW-1185">Reference proteome</keyword>
<name>A0A1L2BWV7_9CAUD</name>
<evidence type="ECO:0000256" key="2">
    <source>
        <dbReference type="ARBA" id="ARBA00022679"/>
    </source>
</evidence>
<dbReference type="InterPro" id="IPR003593">
    <property type="entry name" value="AAA+_ATPase"/>
</dbReference>
<dbReference type="NCBIfam" id="TIGR02397">
    <property type="entry name" value="dnaX_nterm"/>
    <property type="match status" value="1"/>
</dbReference>
<evidence type="ECO:0000259" key="7">
    <source>
        <dbReference type="SMART" id="SM00382"/>
    </source>
</evidence>
<dbReference type="PANTHER" id="PTHR11669">
    <property type="entry name" value="REPLICATION FACTOR C / DNA POLYMERASE III GAMMA-TAU SUBUNIT"/>
    <property type="match status" value="1"/>
</dbReference>
<keyword evidence="2" id="KW-0808">Transferase</keyword>
<dbReference type="GO" id="GO:0003677">
    <property type="term" value="F:DNA binding"/>
    <property type="evidence" value="ECO:0007669"/>
    <property type="project" value="InterPro"/>
</dbReference>
<dbReference type="Gene3D" id="1.10.8.60">
    <property type="match status" value="1"/>
</dbReference>
<evidence type="ECO:0000256" key="1">
    <source>
        <dbReference type="ARBA" id="ARBA00012417"/>
    </source>
</evidence>
<comment type="catalytic activity">
    <reaction evidence="6">
        <text>DNA(n) + a 2'-deoxyribonucleoside 5'-triphosphate = DNA(n+1) + diphosphate</text>
        <dbReference type="Rhea" id="RHEA:22508"/>
        <dbReference type="Rhea" id="RHEA-COMP:17339"/>
        <dbReference type="Rhea" id="RHEA-COMP:17340"/>
        <dbReference type="ChEBI" id="CHEBI:33019"/>
        <dbReference type="ChEBI" id="CHEBI:61560"/>
        <dbReference type="ChEBI" id="CHEBI:173112"/>
        <dbReference type="EC" id="2.7.7.7"/>
    </reaction>
</comment>
<evidence type="ECO:0000256" key="5">
    <source>
        <dbReference type="ARBA" id="ARBA00022932"/>
    </source>
</evidence>
<evidence type="ECO:0000313" key="8">
    <source>
        <dbReference type="EMBL" id="ALY07522.1"/>
    </source>
</evidence>
<sequence>MSLVNKYRPQRLTQIVGQRSTVMCLKNAINRQTLHPAYLFSGERGTGKTSTARVIAKSLNCQRGLTTEPCGECSNCKSIQSGGASLGVNEIDCATNNGVDFARDLVSKIYYAPMSNYKVYVFDEAHNLTRQAFDALLKCLEDSGSKVIFILVTTEPNKIPKTVQSRCQHFQFTPPSHSDVVNYLRSLLALENLSVSDEILELIAEHTDGVLREALTLLDKIALSGFTEVNDVYELLNKPQPTDIHKLLECCVKQDYQGIYRELKAVNKSGADPLKVLGDIANFIRNAIVGYSKPDYKLMTTDTTTFKLASQWGRSLPQSTLVDCVIMLRKAEIDFIAAKFPKLYLESVLLELSKMMTLTKNEFTSAQSKPTVKQLQQVEMETGSNLITNCYYNCDNPVLLTLPEFEPVEPCVRTAMLWQQLCQTEPMNKLRTKIVEYQWYEQDLMIVLDASVGAKPNVKELAASRIKEAQRAIGMQPYDSINVVVHY</sequence>
<keyword evidence="5" id="KW-0239">DNA-directed DNA polymerase</keyword>
<dbReference type="InterPro" id="IPR050238">
    <property type="entry name" value="DNA_Rep/Repair_Clamp_Loader"/>
</dbReference>
<dbReference type="GO" id="GO:0003887">
    <property type="term" value="F:DNA-directed DNA polymerase activity"/>
    <property type="evidence" value="ECO:0007669"/>
    <property type="project" value="UniProtKB-KW"/>
</dbReference>
<dbReference type="InterPro" id="IPR022754">
    <property type="entry name" value="DNA_pol_III_gamma-3"/>
</dbReference>
<dbReference type="InterPro" id="IPR008921">
    <property type="entry name" value="DNA_pol3_clamp-load_cplx_C"/>
</dbReference>
<dbReference type="SMART" id="SM00382">
    <property type="entry name" value="AAA"/>
    <property type="match status" value="1"/>
</dbReference>
<evidence type="ECO:0000256" key="3">
    <source>
        <dbReference type="ARBA" id="ARBA00022695"/>
    </source>
</evidence>
<reference evidence="9" key="1">
    <citation type="submission" date="2015-12" db="EMBL/GenBank/DDBJ databases">
        <authorList>
            <person name="Sencilo A."/>
            <person name="Bamford D.H."/>
            <person name="Roine E."/>
        </authorList>
    </citation>
    <scope>NUCLEOTIDE SEQUENCE [LARGE SCALE GENOMIC DNA]</scope>
</reference>
<dbReference type="EC" id="2.7.7.7" evidence="1"/>
<evidence type="ECO:0000256" key="4">
    <source>
        <dbReference type="ARBA" id="ARBA00022705"/>
    </source>
</evidence>
<evidence type="ECO:0000313" key="9">
    <source>
        <dbReference type="Proteomes" id="UP000225722"/>
    </source>
</evidence>
<dbReference type="GO" id="GO:0006261">
    <property type="term" value="P:DNA-templated DNA replication"/>
    <property type="evidence" value="ECO:0007669"/>
    <property type="project" value="TreeGrafter"/>
</dbReference>
<dbReference type="Pfam" id="PF13177">
    <property type="entry name" value="DNA_pol3_delta2"/>
    <property type="match status" value="1"/>
</dbReference>
<dbReference type="PANTHER" id="PTHR11669:SF0">
    <property type="entry name" value="PROTEIN STICHEL-LIKE 2"/>
    <property type="match status" value="1"/>
</dbReference>
<gene>
    <name evidence="8" type="ORF">2AV2_70</name>
</gene>
<dbReference type="InterPro" id="IPR027417">
    <property type="entry name" value="P-loop_NTPase"/>
</dbReference>